<dbReference type="Pfam" id="PF00400">
    <property type="entry name" value="WD40"/>
    <property type="match status" value="3"/>
</dbReference>
<keyword evidence="1" id="KW-0853">WD repeat</keyword>
<feature type="repeat" description="WD" evidence="1">
    <location>
        <begin position="258"/>
        <end position="299"/>
    </location>
</feature>
<dbReference type="Proteomes" id="UP000689195">
    <property type="component" value="Unassembled WGS sequence"/>
</dbReference>
<sequence>MYLRGQSQSSNIGCLYREYMSSLRPYCHFCLHSHSQHLNIYQCHQNNQMTGSINESYTQESKISLDNLKNRLIRYINFNIEQLKQLGFYELDLFDQREYITSIITIIKGINQNDCKQNNRKSKESNKFLVKQQFIDVKILQIDLRKQYDLNTLESNNLNSFQFELITQNSTKQEKGCYSIAINKDNSIVLAGCDNLIKVFENQQGNLNQIQLLSEHTTTVYTLNFMQKSNNFVSGSHDKQIIIWQMNESNLWTFQQILNGHSHSIVFLLINNNENLINSSSYDNTIKFWNKQMNDNLTVLIKFSEQEYKLIACSNDSKILVIKFQQLENIWSVIQKIQVDQFGYRLSFINENLFTFQPECQEYMSIYEPNSTDKKFIKTKEINVKCDSNCCDNLFPQKYIKIEIS</sequence>
<dbReference type="AlphaFoldDB" id="A0A8S1XU40"/>
<proteinExistence type="predicted"/>
<dbReference type="PROSITE" id="PS50294">
    <property type="entry name" value="WD_REPEATS_REGION"/>
    <property type="match status" value="2"/>
</dbReference>
<evidence type="ECO:0008006" key="4">
    <source>
        <dbReference type="Google" id="ProtNLM"/>
    </source>
</evidence>
<feature type="repeat" description="WD" evidence="1">
    <location>
        <begin position="213"/>
        <end position="247"/>
    </location>
</feature>
<name>A0A8S1XU40_9CILI</name>
<protein>
    <recommendedName>
        <fullName evidence="4">WD40-repeat-containing domain</fullName>
    </recommendedName>
</protein>
<dbReference type="PROSITE" id="PS50082">
    <property type="entry name" value="WD_REPEATS_2"/>
    <property type="match status" value="2"/>
</dbReference>
<organism evidence="2 3">
    <name type="scientific">Paramecium pentaurelia</name>
    <dbReference type="NCBI Taxonomy" id="43138"/>
    <lineage>
        <taxon>Eukaryota</taxon>
        <taxon>Sar</taxon>
        <taxon>Alveolata</taxon>
        <taxon>Ciliophora</taxon>
        <taxon>Intramacronucleata</taxon>
        <taxon>Oligohymenophorea</taxon>
        <taxon>Peniculida</taxon>
        <taxon>Parameciidae</taxon>
        <taxon>Paramecium</taxon>
    </lineage>
</organism>
<comment type="caution">
    <text evidence="2">The sequence shown here is derived from an EMBL/GenBank/DDBJ whole genome shotgun (WGS) entry which is preliminary data.</text>
</comment>
<gene>
    <name evidence="2" type="ORF">PPENT_87.1.T1390007</name>
</gene>
<dbReference type="PANTHER" id="PTHR19920">
    <property type="entry name" value="WD40 PROTEIN CIAO1"/>
    <property type="match status" value="1"/>
</dbReference>
<reference evidence="2" key="1">
    <citation type="submission" date="2021-01" db="EMBL/GenBank/DDBJ databases">
        <authorList>
            <consortium name="Genoscope - CEA"/>
            <person name="William W."/>
        </authorList>
    </citation>
    <scope>NUCLEOTIDE SEQUENCE</scope>
</reference>
<dbReference type="GO" id="GO:0016226">
    <property type="term" value="P:iron-sulfur cluster assembly"/>
    <property type="evidence" value="ECO:0007669"/>
    <property type="project" value="TreeGrafter"/>
</dbReference>
<dbReference type="PANTHER" id="PTHR19920:SF0">
    <property type="entry name" value="CYTOSOLIC IRON-SULFUR PROTEIN ASSEMBLY PROTEIN CIAO1-RELATED"/>
    <property type="match status" value="1"/>
</dbReference>
<dbReference type="GO" id="GO:0097361">
    <property type="term" value="C:cytosolic [4Fe-4S] assembly targeting complex"/>
    <property type="evidence" value="ECO:0007669"/>
    <property type="project" value="TreeGrafter"/>
</dbReference>
<dbReference type="SMART" id="SM00320">
    <property type="entry name" value="WD40"/>
    <property type="match status" value="3"/>
</dbReference>
<evidence type="ECO:0000256" key="1">
    <source>
        <dbReference type="PROSITE-ProRule" id="PRU00221"/>
    </source>
</evidence>
<keyword evidence="3" id="KW-1185">Reference proteome</keyword>
<evidence type="ECO:0000313" key="3">
    <source>
        <dbReference type="Proteomes" id="UP000689195"/>
    </source>
</evidence>
<evidence type="ECO:0000313" key="2">
    <source>
        <dbReference type="EMBL" id="CAD8204849.1"/>
    </source>
</evidence>
<dbReference type="EMBL" id="CAJJDO010000139">
    <property type="protein sequence ID" value="CAD8204849.1"/>
    <property type="molecule type" value="Genomic_DNA"/>
</dbReference>
<dbReference type="InterPro" id="IPR001680">
    <property type="entry name" value="WD40_rpt"/>
</dbReference>
<accession>A0A8S1XU40</accession>